<protein>
    <submittedName>
        <fullName evidence="1">Protein PHYTOCHROME KINASE SUBSTRATE 4-like</fullName>
    </submittedName>
</protein>
<dbReference type="Proteomes" id="UP000265520">
    <property type="component" value="Unassembled WGS sequence"/>
</dbReference>
<dbReference type="EMBL" id="LXQA010181501">
    <property type="protein sequence ID" value="MCI30692.1"/>
    <property type="molecule type" value="Genomic_DNA"/>
</dbReference>
<name>A0A392R3M1_9FABA</name>
<reference evidence="1 2" key="1">
    <citation type="journal article" date="2018" name="Front. Plant Sci.">
        <title>Red Clover (Trifolium pratense) and Zigzag Clover (T. medium) - A Picture of Genomic Similarities and Differences.</title>
        <authorList>
            <person name="Dluhosova J."/>
            <person name="Istvanek J."/>
            <person name="Nedelnik J."/>
            <person name="Repkova J."/>
        </authorList>
    </citation>
    <scope>NUCLEOTIDE SEQUENCE [LARGE SCALE GENOMIC DNA]</scope>
    <source>
        <strain evidence="2">cv. 10/8</strain>
        <tissue evidence="1">Leaf</tissue>
    </source>
</reference>
<keyword evidence="1" id="KW-0808">Transferase</keyword>
<keyword evidence="1" id="KW-0418">Kinase</keyword>
<evidence type="ECO:0000313" key="1">
    <source>
        <dbReference type="EMBL" id="MCI30692.1"/>
    </source>
</evidence>
<dbReference type="GO" id="GO:0016301">
    <property type="term" value="F:kinase activity"/>
    <property type="evidence" value="ECO:0007669"/>
    <property type="project" value="UniProtKB-KW"/>
</dbReference>
<organism evidence="1 2">
    <name type="scientific">Trifolium medium</name>
    <dbReference type="NCBI Taxonomy" id="97028"/>
    <lineage>
        <taxon>Eukaryota</taxon>
        <taxon>Viridiplantae</taxon>
        <taxon>Streptophyta</taxon>
        <taxon>Embryophyta</taxon>
        <taxon>Tracheophyta</taxon>
        <taxon>Spermatophyta</taxon>
        <taxon>Magnoliopsida</taxon>
        <taxon>eudicotyledons</taxon>
        <taxon>Gunneridae</taxon>
        <taxon>Pentapetalae</taxon>
        <taxon>rosids</taxon>
        <taxon>fabids</taxon>
        <taxon>Fabales</taxon>
        <taxon>Fabaceae</taxon>
        <taxon>Papilionoideae</taxon>
        <taxon>50 kb inversion clade</taxon>
        <taxon>NPAAA clade</taxon>
        <taxon>Hologalegina</taxon>
        <taxon>IRL clade</taxon>
        <taxon>Trifolieae</taxon>
        <taxon>Trifolium</taxon>
    </lineage>
</organism>
<proteinExistence type="predicted"/>
<sequence length="54" mass="5771">MLPHTGDSRDSFDEGSVMTAMMECYEPSEASIEWCVTTDNGNEKVAPSADSAVA</sequence>
<keyword evidence="2" id="KW-1185">Reference proteome</keyword>
<evidence type="ECO:0000313" key="2">
    <source>
        <dbReference type="Proteomes" id="UP000265520"/>
    </source>
</evidence>
<dbReference type="AlphaFoldDB" id="A0A392R3M1"/>
<comment type="caution">
    <text evidence="1">The sequence shown here is derived from an EMBL/GenBank/DDBJ whole genome shotgun (WGS) entry which is preliminary data.</text>
</comment>
<accession>A0A392R3M1</accession>